<protein>
    <submittedName>
        <fullName evidence="1">DUF2891 domain-containing protein</fullName>
    </submittedName>
</protein>
<name>A0A3N7HR69_9BURK</name>
<dbReference type="EMBL" id="QUSW01000002">
    <property type="protein sequence ID" value="RQP24758.1"/>
    <property type="molecule type" value="Genomic_DNA"/>
</dbReference>
<dbReference type="InterPro" id="IPR021365">
    <property type="entry name" value="DUF2891"/>
</dbReference>
<evidence type="ECO:0000313" key="2">
    <source>
        <dbReference type="Proteomes" id="UP000267464"/>
    </source>
</evidence>
<dbReference type="Proteomes" id="UP000267464">
    <property type="component" value="Unassembled WGS sequence"/>
</dbReference>
<dbReference type="AlphaFoldDB" id="A0A3N7HR69"/>
<gene>
    <name evidence="1" type="ORF">DZC73_07680</name>
</gene>
<dbReference type="OrthoDB" id="9779797at2"/>
<reference evidence="1 2" key="1">
    <citation type="submission" date="2018-08" db="EMBL/GenBank/DDBJ databases">
        <authorList>
            <person name="Khan S.A."/>
            <person name="Jeon C.O."/>
            <person name="Chun B.H."/>
            <person name="Jeong S.E."/>
        </authorList>
    </citation>
    <scope>NUCLEOTIDE SEQUENCE [LARGE SCALE GENOMIC DNA]</scope>
    <source>
        <strain evidence="1 2">S-16</strain>
    </source>
</reference>
<dbReference type="Pfam" id="PF11199">
    <property type="entry name" value="DUF2891"/>
    <property type="match status" value="1"/>
</dbReference>
<comment type="caution">
    <text evidence="1">The sequence shown here is derived from an EMBL/GenBank/DDBJ whole genome shotgun (WGS) entry which is preliminary data.</text>
</comment>
<proteinExistence type="predicted"/>
<evidence type="ECO:0000313" key="1">
    <source>
        <dbReference type="EMBL" id="RQP24758.1"/>
    </source>
</evidence>
<dbReference type="RefSeq" id="WP_124539656.1">
    <property type="nucleotide sequence ID" value="NZ_QUSW01000002.1"/>
</dbReference>
<organism evidence="1 2">
    <name type="scientific">Piscinibacter terrae</name>
    <dbReference type="NCBI Taxonomy" id="2496871"/>
    <lineage>
        <taxon>Bacteria</taxon>
        <taxon>Pseudomonadati</taxon>
        <taxon>Pseudomonadota</taxon>
        <taxon>Betaproteobacteria</taxon>
        <taxon>Burkholderiales</taxon>
        <taxon>Sphaerotilaceae</taxon>
        <taxon>Piscinibacter</taxon>
    </lineage>
</organism>
<accession>A0A3N7HR69</accession>
<reference evidence="1 2" key="2">
    <citation type="submission" date="2018-12" db="EMBL/GenBank/DDBJ databases">
        <title>Rhizobacter gummiphilus sp. nov., a rubber-degrading bacterium isolated from the soil of a botanical garden in Japan.</title>
        <authorList>
            <person name="Shunsuke S.S."/>
        </authorList>
    </citation>
    <scope>NUCLEOTIDE SEQUENCE [LARGE SCALE GENOMIC DNA]</scope>
    <source>
        <strain evidence="1 2">S-16</strain>
    </source>
</reference>
<sequence length="334" mass="37670">MLSFEHFVRAQADALADCALHAVRREFPHKLDHLILHAQDQPLPRDIHPVFWGSYDWHSSVHMHWSLLRLRAMVPALALRSEIEQHLDEHFTPDKVAIERAYAATPGRAAFERPYGWAWLLKLQYELEASGADSRVQAWAQALAPLADDIALRLTRFLGLSHYPVRAGTHANYAFAMVLARDFALRRNDAALRSAIDAAAERWFGQDHAYPSHYEPGGSDFLSAGLCEALLMSRVLGERFPAWWQSFDAAGQALRHWLQPAIVSDRVDAQLVHLDGLNLSRAWCLSSLADQVGRDQHQPMLDAAQAHWHAAWPHIITGDFAATHWLVSFALLSV</sequence>
<keyword evidence="2" id="KW-1185">Reference proteome</keyword>